<organism evidence="1 2">
    <name type="scientific">Panagrolaimus sp. ES5</name>
    <dbReference type="NCBI Taxonomy" id="591445"/>
    <lineage>
        <taxon>Eukaryota</taxon>
        <taxon>Metazoa</taxon>
        <taxon>Ecdysozoa</taxon>
        <taxon>Nematoda</taxon>
        <taxon>Chromadorea</taxon>
        <taxon>Rhabditida</taxon>
        <taxon>Tylenchina</taxon>
        <taxon>Panagrolaimomorpha</taxon>
        <taxon>Panagrolaimoidea</taxon>
        <taxon>Panagrolaimidae</taxon>
        <taxon>Panagrolaimus</taxon>
    </lineage>
</organism>
<protein>
    <submittedName>
        <fullName evidence="2">Peptidase S1 domain-containing protein</fullName>
    </submittedName>
</protein>
<evidence type="ECO:0000313" key="1">
    <source>
        <dbReference type="Proteomes" id="UP000887579"/>
    </source>
</evidence>
<name>A0AC34F7X1_9BILA</name>
<sequence length="295" mass="32354">MNFLICFFFIAAFFATINGEGCGEDCECGISKNIGYYEEFNQNKNRILGGKNSDPQDWPFIVYLDGPGCTGSIINNQWILSAAHCDSNQLTVIINGESYKVEEFIAHENYTDGDDDDSNDTGLNDIMLVKLAEPLVFSENISSICLLQNLTVPPMEVAAAAGYGIRFIRVKTLNDTYKGSELSSNETIYEENNLLRETPLLIRDFEYCKINISTEGADTVICAGGANHGTTPGDSGGPLLVIRDHRWVQIGVTAFGDVMPVPGDLLAVSDIGFYTKISAFCDWIAEKTSNEVTCQ</sequence>
<dbReference type="Proteomes" id="UP000887579">
    <property type="component" value="Unplaced"/>
</dbReference>
<proteinExistence type="predicted"/>
<evidence type="ECO:0000313" key="2">
    <source>
        <dbReference type="WBParaSite" id="ES5_v2.g12918.t1"/>
    </source>
</evidence>
<reference evidence="2" key="1">
    <citation type="submission" date="2022-11" db="UniProtKB">
        <authorList>
            <consortium name="WormBaseParasite"/>
        </authorList>
    </citation>
    <scope>IDENTIFICATION</scope>
</reference>
<accession>A0AC34F7X1</accession>
<dbReference type="WBParaSite" id="ES5_v2.g12918.t1">
    <property type="protein sequence ID" value="ES5_v2.g12918.t1"/>
    <property type="gene ID" value="ES5_v2.g12918"/>
</dbReference>